<accession>A0A0E0BIJ6</accession>
<evidence type="ECO:0000313" key="1">
    <source>
        <dbReference type="EnsemblPlants" id="OGLUM11G11510.1"/>
    </source>
</evidence>
<dbReference type="HOGENOM" id="CLU_2835287_0_0_1"/>
<organism evidence="1">
    <name type="scientific">Oryza glumipatula</name>
    <dbReference type="NCBI Taxonomy" id="40148"/>
    <lineage>
        <taxon>Eukaryota</taxon>
        <taxon>Viridiplantae</taxon>
        <taxon>Streptophyta</taxon>
        <taxon>Embryophyta</taxon>
        <taxon>Tracheophyta</taxon>
        <taxon>Spermatophyta</taxon>
        <taxon>Magnoliopsida</taxon>
        <taxon>Liliopsida</taxon>
        <taxon>Poales</taxon>
        <taxon>Poaceae</taxon>
        <taxon>BOP clade</taxon>
        <taxon>Oryzoideae</taxon>
        <taxon>Oryzeae</taxon>
        <taxon>Oryzinae</taxon>
        <taxon>Oryza</taxon>
    </lineage>
</organism>
<dbReference type="AlphaFoldDB" id="A0A0E0BIJ6"/>
<keyword evidence="2" id="KW-1185">Reference proteome</keyword>
<reference evidence="1" key="1">
    <citation type="submission" date="2015-04" db="UniProtKB">
        <authorList>
            <consortium name="EnsemblPlants"/>
        </authorList>
    </citation>
    <scope>IDENTIFICATION</scope>
</reference>
<reference evidence="1" key="2">
    <citation type="submission" date="2018-05" db="EMBL/GenBank/DDBJ databases">
        <title>OgluRS3 (Oryza glumaepatula Reference Sequence Version 3).</title>
        <authorList>
            <person name="Zhang J."/>
            <person name="Kudrna D."/>
            <person name="Lee S."/>
            <person name="Talag J."/>
            <person name="Welchert J."/>
            <person name="Wing R.A."/>
        </authorList>
    </citation>
    <scope>NUCLEOTIDE SEQUENCE [LARGE SCALE GENOMIC DNA]</scope>
</reference>
<protein>
    <submittedName>
        <fullName evidence="1">Uncharacterized protein</fullName>
    </submittedName>
</protein>
<proteinExistence type="predicted"/>
<dbReference type="Gramene" id="OGLUM11G11510.1">
    <property type="protein sequence ID" value="OGLUM11G11510.1"/>
    <property type="gene ID" value="OGLUM11G11510"/>
</dbReference>
<dbReference type="Proteomes" id="UP000026961">
    <property type="component" value="Chromosome 11"/>
</dbReference>
<sequence length="66" mass="7492">MEIHQEGRPVHAPAKRVLDCASYFPPQRNQFDLIYHRVQLVKPNTAPLISTIHVTLPLVSPNDSYA</sequence>
<evidence type="ECO:0000313" key="2">
    <source>
        <dbReference type="Proteomes" id="UP000026961"/>
    </source>
</evidence>
<dbReference type="EnsemblPlants" id="OGLUM11G11510.1">
    <property type="protein sequence ID" value="OGLUM11G11510.1"/>
    <property type="gene ID" value="OGLUM11G11510"/>
</dbReference>
<name>A0A0E0BIJ6_9ORYZ</name>